<keyword evidence="1" id="KW-1133">Transmembrane helix</keyword>
<dbReference type="NCBIfam" id="NF045849">
    <property type="entry name" value="ICE_MMCAP2_0565"/>
    <property type="match status" value="1"/>
</dbReference>
<reference evidence="2" key="1">
    <citation type="journal article" date="2014" name="Front. Microbiol.">
        <title>High frequency of phylogenetically diverse reductive dehalogenase-homologous genes in deep subseafloor sedimentary metagenomes.</title>
        <authorList>
            <person name="Kawai M."/>
            <person name="Futagami T."/>
            <person name="Toyoda A."/>
            <person name="Takaki Y."/>
            <person name="Nishi S."/>
            <person name="Hori S."/>
            <person name="Arai W."/>
            <person name="Tsubouchi T."/>
            <person name="Morono Y."/>
            <person name="Uchiyama I."/>
            <person name="Ito T."/>
            <person name="Fujiyama A."/>
            <person name="Inagaki F."/>
            <person name="Takami H."/>
        </authorList>
    </citation>
    <scope>NUCLEOTIDE SEQUENCE</scope>
    <source>
        <strain evidence="2">Expedition CK06-06</strain>
    </source>
</reference>
<protein>
    <submittedName>
        <fullName evidence="2">Uncharacterized protein</fullName>
    </submittedName>
</protein>
<organism evidence="2">
    <name type="scientific">marine sediment metagenome</name>
    <dbReference type="NCBI Taxonomy" id="412755"/>
    <lineage>
        <taxon>unclassified sequences</taxon>
        <taxon>metagenomes</taxon>
        <taxon>ecological metagenomes</taxon>
    </lineage>
</organism>
<dbReference type="Pfam" id="PF18895">
    <property type="entry name" value="T4SS_pilin"/>
    <property type="match status" value="1"/>
</dbReference>
<dbReference type="AlphaFoldDB" id="X1T898"/>
<evidence type="ECO:0000256" key="1">
    <source>
        <dbReference type="SAM" id="Phobius"/>
    </source>
</evidence>
<evidence type="ECO:0000313" key="2">
    <source>
        <dbReference type="EMBL" id="GAI87601.1"/>
    </source>
</evidence>
<feature type="transmembrane region" description="Helical" evidence="1">
    <location>
        <begin position="75"/>
        <end position="101"/>
    </location>
</feature>
<dbReference type="EMBL" id="BARW01007467">
    <property type="protein sequence ID" value="GAI87601.1"/>
    <property type="molecule type" value="Genomic_DNA"/>
</dbReference>
<accession>X1T898</accession>
<feature type="transmembrane region" description="Helical" evidence="1">
    <location>
        <begin position="30"/>
        <end position="54"/>
    </location>
</feature>
<keyword evidence="1" id="KW-0472">Membrane</keyword>
<name>X1T898_9ZZZZ</name>
<proteinExistence type="predicted"/>
<sequence length="115" mass="12145">MEGLADLWTTITNELSFGVLGMAGEDIPDYWAGVAIDWAAIIAGVIVLIYLIVAGIKYITSSGDPGKTEEAQKQIISAIIGLAIVILAYALTRVVAGLFGVEGLTLEFLKPIPPK</sequence>
<gene>
    <name evidence="2" type="ORF">S12H4_15528</name>
</gene>
<keyword evidence="1" id="KW-0812">Transmembrane</keyword>
<comment type="caution">
    <text evidence="2">The sequence shown here is derived from an EMBL/GenBank/DDBJ whole genome shotgun (WGS) entry which is preliminary data.</text>
</comment>
<dbReference type="InterPro" id="IPR043993">
    <property type="entry name" value="T4SS_pilin"/>
</dbReference>